<keyword evidence="3" id="KW-1185">Reference proteome</keyword>
<dbReference type="AlphaFoldDB" id="D3BR42"/>
<dbReference type="InParanoid" id="D3BR42"/>
<accession>D3BR42</accession>
<dbReference type="PANTHER" id="PTHR35202">
    <property type="entry name" value="TRANSMEMBRANE PROTEIN-RELATED"/>
    <property type="match status" value="1"/>
</dbReference>
<feature type="transmembrane region" description="Helical" evidence="1">
    <location>
        <begin position="184"/>
        <end position="206"/>
    </location>
</feature>
<evidence type="ECO:0000313" key="3">
    <source>
        <dbReference type="Proteomes" id="UP000001396"/>
    </source>
</evidence>
<sequence length="225" mass="26238">MEQKVNISVLVTLFISFILLIVSLSTYWWTFKEKSTNVQLYYKYDWIKNITKDETYYQGWDSTNKYTMQLFEASISFAIIAWVFTAFGMVLVLLCIYHEKVQQSKLLTTLTKYTPMVICFFCFLSTFIFVGIPKSLRRDCIDHGYIDPDGHSSSNSGSNDAICDEEHHYHFFGNNKQHIWHPTTGWICICISTGLTFLSTILSMLFSTFSDKIDYPLKESQYLLL</sequence>
<dbReference type="OMA" id="WICICIS"/>
<dbReference type="Proteomes" id="UP000001396">
    <property type="component" value="Unassembled WGS sequence"/>
</dbReference>
<evidence type="ECO:0000313" key="2">
    <source>
        <dbReference type="EMBL" id="EFA75874.1"/>
    </source>
</evidence>
<keyword evidence="1" id="KW-1133">Transmembrane helix</keyword>
<protein>
    <submittedName>
        <fullName evidence="2">Uncharacterized protein</fullName>
    </submittedName>
</protein>
<reference evidence="2 3" key="1">
    <citation type="journal article" date="2011" name="Genome Res.">
        <title>Phylogeny-wide analysis of social amoeba genomes highlights ancient origins for complex intercellular communication.</title>
        <authorList>
            <person name="Heidel A.J."/>
            <person name="Lawal H.M."/>
            <person name="Felder M."/>
            <person name="Schilde C."/>
            <person name="Helps N.R."/>
            <person name="Tunggal B."/>
            <person name="Rivero F."/>
            <person name="John U."/>
            <person name="Schleicher M."/>
            <person name="Eichinger L."/>
            <person name="Platzer M."/>
            <person name="Noegel A.A."/>
            <person name="Schaap P."/>
            <person name="Gloeckner G."/>
        </authorList>
    </citation>
    <scope>NUCLEOTIDE SEQUENCE [LARGE SCALE GENOMIC DNA]</scope>
    <source>
        <strain evidence="3">ATCC 26659 / Pp 5 / PN500</strain>
    </source>
</reference>
<keyword evidence="1" id="KW-0812">Transmembrane</keyword>
<dbReference type="InterPro" id="IPR040291">
    <property type="entry name" value="DDB_G0287341-like"/>
</dbReference>
<dbReference type="GeneID" id="31365915"/>
<feature type="transmembrane region" description="Helical" evidence="1">
    <location>
        <begin position="7"/>
        <end position="29"/>
    </location>
</feature>
<comment type="caution">
    <text evidence="2">The sequence shown here is derived from an EMBL/GenBank/DDBJ whole genome shotgun (WGS) entry which is preliminary data.</text>
</comment>
<organism evidence="2 3">
    <name type="scientific">Heterostelium pallidum (strain ATCC 26659 / Pp 5 / PN500)</name>
    <name type="common">Cellular slime mold</name>
    <name type="synonym">Polysphondylium pallidum</name>
    <dbReference type="NCBI Taxonomy" id="670386"/>
    <lineage>
        <taxon>Eukaryota</taxon>
        <taxon>Amoebozoa</taxon>
        <taxon>Evosea</taxon>
        <taxon>Eumycetozoa</taxon>
        <taxon>Dictyostelia</taxon>
        <taxon>Acytosteliales</taxon>
        <taxon>Acytosteliaceae</taxon>
        <taxon>Heterostelium</taxon>
    </lineage>
</organism>
<feature type="transmembrane region" description="Helical" evidence="1">
    <location>
        <begin position="75"/>
        <end position="98"/>
    </location>
</feature>
<proteinExistence type="predicted"/>
<gene>
    <name evidence="2" type="ORF">PPL_10446</name>
</gene>
<dbReference type="EMBL" id="ADBJ01000050">
    <property type="protein sequence ID" value="EFA75874.1"/>
    <property type="molecule type" value="Genomic_DNA"/>
</dbReference>
<feature type="transmembrane region" description="Helical" evidence="1">
    <location>
        <begin position="110"/>
        <end position="132"/>
    </location>
</feature>
<evidence type="ECO:0000256" key="1">
    <source>
        <dbReference type="SAM" id="Phobius"/>
    </source>
</evidence>
<name>D3BR42_HETP5</name>
<keyword evidence="1" id="KW-0472">Membrane</keyword>
<dbReference type="RefSeq" id="XP_020428008.1">
    <property type="nucleotide sequence ID" value="XM_020581221.1"/>
</dbReference>